<dbReference type="PROSITE" id="PS50011">
    <property type="entry name" value="PROTEIN_KINASE_DOM"/>
    <property type="match status" value="1"/>
</dbReference>
<sequence>MVGEGSFGKVTILMIYIYICKRHYAMKIMRKDVIIEADDIMCAMLERDILAMGKDCKFLTCLATSFQTTHYLIYVMEFLSGGDLMFHFEKCGRFTYKTVKFYGAQIYIALSYLHNNDIMYRDLKMDNILMTMEGNLKLADFGMCRKLIGAEQAYTFCGTPGSMAPEIIMNKPYTYTVDWWSYGVLIYEMYTGLSCFEGDEEEEIFSSVVNSNIFYPKKMELDLKQFIESILVRNVEQRIDNCSLKGEKISTFTFYDNIEWEAMTNLLVTSPFVPTNNKLAQNFDNQFTQKPAKISTYRSSVLNLVPKNYFEEFDLTIEAI</sequence>
<dbReference type="OrthoDB" id="63267at2759"/>
<evidence type="ECO:0000259" key="10">
    <source>
        <dbReference type="PROSITE" id="PS51285"/>
    </source>
</evidence>
<keyword evidence="3" id="KW-0808">Transferase</keyword>
<dbReference type="InterPro" id="IPR017441">
    <property type="entry name" value="Protein_kinase_ATP_BS"/>
</dbReference>
<organism evidence="11 12">
    <name type="scientific">Intoshia linei</name>
    <dbReference type="NCBI Taxonomy" id="1819745"/>
    <lineage>
        <taxon>Eukaryota</taxon>
        <taxon>Metazoa</taxon>
        <taxon>Spiralia</taxon>
        <taxon>Lophotrochozoa</taxon>
        <taxon>Mesozoa</taxon>
        <taxon>Orthonectida</taxon>
        <taxon>Rhopaluridae</taxon>
        <taxon>Intoshia</taxon>
    </lineage>
</organism>
<dbReference type="InterPro" id="IPR008271">
    <property type="entry name" value="Ser/Thr_kinase_AS"/>
</dbReference>
<proteinExistence type="inferred from homology"/>
<keyword evidence="6 7" id="KW-0067">ATP-binding</keyword>
<dbReference type="FunFam" id="1.10.510.10:FF:000210">
    <property type="entry name" value="Non-specific serine/threonine protein kinase"/>
    <property type="match status" value="1"/>
</dbReference>
<dbReference type="PANTHER" id="PTHR24351">
    <property type="entry name" value="RIBOSOMAL PROTEIN S6 KINASE"/>
    <property type="match status" value="1"/>
</dbReference>
<feature type="domain" description="Protein kinase" evidence="9">
    <location>
        <begin position="1"/>
        <end position="253"/>
    </location>
</feature>
<dbReference type="InterPro" id="IPR011009">
    <property type="entry name" value="Kinase-like_dom_sf"/>
</dbReference>
<keyword evidence="4 7" id="KW-0547">Nucleotide-binding</keyword>
<keyword evidence="12" id="KW-1185">Reference proteome</keyword>
<dbReference type="PROSITE" id="PS51285">
    <property type="entry name" value="AGC_KINASE_CTER"/>
    <property type="match status" value="1"/>
</dbReference>
<reference evidence="11 12" key="1">
    <citation type="submission" date="2016-04" db="EMBL/GenBank/DDBJ databases">
        <title>The genome of Intoshia linei affirms orthonectids as highly simplified spiralians.</title>
        <authorList>
            <person name="Mikhailov K.V."/>
            <person name="Slusarev G.S."/>
            <person name="Nikitin M.A."/>
            <person name="Logacheva M.D."/>
            <person name="Penin A."/>
            <person name="Aleoshin V."/>
            <person name="Panchin Y.V."/>
        </authorList>
    </citation>
    <scope>NUCLEOTIDE SEQUENCE [LARGE SCALE GENOMIC DNA]</scope>
    <source>
        <strain evidence="11">Intl2013</strain>
        <tissue evidence="11">Whole animal</tissue>
    </source>
</reference>
<dbReference type="EMBL" id="LWCA01001762">
    <property type="protein sequence ID" value="OAF64540.1"/>
    <property type="molecule type" value="Genomic_DNA"/>
</dbReference>
<keyword evidence="1 8" id="KW-0723">Serine/threonine-protein kinase</keyword>
<dbReference type="PROSITE" id="PS00108">
    <property type="entry name" value="PROTEIN_KINASE_ST"/>
    <property type="match status" value="1"/>
</dbReference>
<dbReference type="PROSITE" id="PS00107">
    <property type="entry name" value="PROTEIN_KINASE_ATP"/>
    <property type="match status" value="1"/>
</dbReference>
<evidence type="ECO:0000256" key="3">
    <source>
        <dbReference type="ARBA" id="ARBA00022679"/>
    </source>
</evidence>
<evidence type="ECO:0000256" key="7">
    <source>
        <dbReference type="PROSITE-ProRule" id="PRU10141"/>
    </source>
</evidence>
<feature type="domain" description="AGC-kinase C-terminal" evidence="10">
    <location>
        <begin position="256"/>
        <end position="320"/>
    </location>
</feature>
<evidence type="ECO:0000256" key="8">
    <source>
        <dbReference type="RuleBase" id="RU000304"/>
    </source>
</evidence>
<accession>A0A177ARU2</accession>
<comment type="similarity">
    <text evidence="8">Belongs to the protein kinase superfamily.</text>
</comment>
<dbReference type="Gene3D" id="3.30.200.20">
    <property type="entry name" value="Phosphorylase Kinase, domain 1"/>
    <property type="match status" value="1"/>
</dbReference>
<dbReference type="GO" id="GO:0005524">
    <property type="term" value="F:ATP binding"/>
    <property type="evidence" value="ECO:0007669"/>
    <property type="project" value="UniProtKB-UniRule"/>
</dbReference>
<dbReference type="Pfam" id="PF00069">
    <property type="entry name" value="Pkinase"/>
    <property type="match status" value="1"/>
</dbReference>
<gene>
    <name evidence="11" type="ORF">A3Q56_07750</name>
</gene>
<evidence type="ECO:0008006" key="13">
    <source>
        <dbReference type="Google" id="ProtNLM"/>
    </source>
</evidence>
<protein>
    <recommendedName>
        <fullName evidence="13">Protein kinase domain-containing protein</fullName>
    </recommendedName>
</protein>
<dbReference type="SUPFAM" id="SSF56112">
    <property type="entry name" value="Protein kinase-like (PK-like)"/>
    <property type="match status" value="1"/>
</dbReference>
<evidence type="ECO:0000256" key="6">
    <source>
        <dbReference type="ARBA" id="ARBA00022840"/>
    </source>
</evidence>
<dbReference type="SMART" id="SM00220">
    <property type="entry name" value="S_TKc"/>
    <property type="match status" value="1"/>
</dbReference>
<evidence type="ECO:0000313" key="11">
    <source>
        <dbReference type="EMBL" id="OAF64540.1"/>
    </source>
</evidence>
<dbReference type="Gene3D" id="1.10.510.10">
    <property type="entry name" value="Transferase(Phosphotransferase) domain 1"/>
    <property type="match status" value="1"/>
</dbReference>
<evidence type="ECO:0000256" key="1">
    <source>
        <dbReference type="ARBA" id="ARBA00022527"/>
    </source>
</evidence>
<evidence type="ECO:0000259" key="9">
    <source>
        <dbReference type="PROSITE" id="PS50011"/>
    </source>
</evidence>
<evidence type="ECO:0000256" key="2">
    <source>
        <dbReference type="ARBA" id="ARBA00022553"/>
    </source>
</evidence>
<name>A0A177ARU2_9BILA</name>
<evidence type="ECO:0000313" key="12">
    <source>
        <dbReference type="Proteomes" id="UP000078046"/>
    </source>
</evidence>
<evidence type="ECO:0000256" key="4">
    <source>
        <dbReference type="ARBA" id="ARBA00022741"/>
    </source>
</evidence>
<keyword evidence="5" id="KW-0418">Kinase</keyword>
<dbReference type="InterPro" id="IPR000961">
    <property type="entry name" value="AGC-kinase_C"/>
</dbReference>
<dbReference type="Proteomes" id="UP000078046">
    <property type="component" value="Unassembled WGS sequence"/>
</dbReference>
<feature type="binding site" evidence="7">
    <location>
        <position position="27"/>
    </location>
    <ligand>
        <name>ATP</name>
        <dbReference type="ChEBI" id="CHEBI:30616"/>
    </ligand>
</feature>
<dbReference type="GO" id="GO:0004674">
    <property type="term" value="F:protein serine/threonine kinase activity"/>
    <property type="evidence" value="ECO:0007669"/>
    <property type="project" value="UniProtKB-KW"/>
</dbReference>
<evidence type="ECO:0000256" key="5">
    <source>
        <dbReference type="ARBA" id="ARBA00022777"/>
    </source>
</evidence>
<dbReference type="InterPro" id="IPR000719">
    <property type="entry name" value="Prot_kinase_dom"/>
</dbReference>
<comment type="caution">
    <text evidence="11">The sequence shown here is derived from an EMBL/GenBank/DDBJ whole genome shotgun (WGS) entry which is preliminary data.</text>
</comment>
<keyword evidence="2" id="KW-0597">Phosphoprotein</keyword>
<dbReference type="AlphaFoldDB" id="A0A177ARU2"/>